<feature type="region of interest" description="Disordered" evidence="1">
    <location>
        <begin position="65"/>
        <end position="91"/>
    </location>
</feature>
<evidence type="ECO:0000313" key="2">
    <source>
        <dbReference type="EMBL" id="MBW0562452.1"/>
    </source>
</evidence>
<dbReference type="AlphaFoldDB" id="A0A9Q3JHC4"/>
<feature type="compositionally biased region" description="Polar residues" evidence="1">
    <location>
        <begin position="131"/>
        <end position="143"/>
    </location>
</feature>
<organism evidence="2 3">
    <name type="scientific">Austropuccinia psidii MF-1</name>
    <dbReference type="NCBI Taxonomy" id="1389203"/>
    <lineage>
        <taxon>Eukaryota</taxon>
        <taxon>Fungi</taxon>
        <taxon>Dikarya</taxon>
        <taxon>Basidiomycota</taxon>
        <taxon>Pucciniomycotina</taxon>
        <taxon>Pucciniomycetes</taxon>
        <taxon>Pucciniales</taxon>
        <taxon>Sphaerophragmiaceae</taxon>
        <taxon>Austropuccinia</taxon>
    </lineage>
</organism>
<evidence type="ECO:0000313" key="3">
    <source>
        <dbReference type="Proteomes" id="UP000765509"/>
    </source>
</evidence>
<sequence>MEDSRTSISSQRLARAFDTLFESLEAHITAIPVVRPESFPTGNNRDIPVSVQELVYGIKTERMGTSTKSLDRQNELISSSEEAHGATKDRRLSEGLYTHILQITSPTDKSVVEKPKYFVRGPEEVCPREGQQPSKSSSSLHKQ</sequence>
<dbReference type="Proteomes" id="UP000765509">
    <property type="component" value="Unassembled WGS sequence"/>
</dbReference>
<feature type="region of interest" description="Disordered" evidence="1">
    <location>
        <begin position="111"/>
        <end position="143"/>
    </location>
</feature>
<evidence type="ECO:0000256" key="1">
    <source>
        <dbReference type="SAM" id="MobiDB-lite"/>
    </source>
</evidence>
<gene>
    <name evidence="2" type="ORF">O181_102167</name>
</gene>
<reference evidence="2" key="1">
    <citation type="submission" date="2021-03" db="EMBL/GenBank/DDBJ databases">
        <title>Draft genome sequence of rust myrtle Austropuccinia psidii MF-1, a brazilian biotype.</title>
        <authorList>
            <person name="Quecine M.C."/>
            <person name="Pachon D.M.R."/>
            <person name="Bonatelli M.L."/>
            <person name="Correr F.H."/>
            <person name="Franceschini L.M."/>
            <person name="Leite T.F."/>
            <person name="Margarido G.R.A."/>
            <person name="Almeida C.A."/>
            <person name="Ferrarezi J.A."/>
            <person name="Labate C.A."/>
        </authorList>
    </citation>
    <scope>NUCLEOTIDE SEQUENCE</scope>
    <source>
        <strain evidence="2">MF-1</strain>
    </source>
</reference>
<protein>
    <submittedName>
        <fullName evidence="2">Uncharacterized protein</fullName>
    </submittedName>
</protein>
<accession>A0A9Q3JHC4</accession>
<feature type="compositionally biased region" description="Basic and acidic residues" evidence="1">
    <location>
        <begin position="111"/>
        <end position="127"/>
    </location>
</feature>
<feature type="compositionally biased region" description="Basic and acidic residues" evidence="1">
    <location>
        <begin position="81"/>
        <end position="91"/>
    </location>
</feature>
<name>A0A9Q3JHC4_9BASI</name>
<dbReference type="EMBL" id="AVOT02072574">
    <property type="protein sequence ID" value="MBW0562452.1"/>
    <property type="molecule type" value="Genomic_DNA"/>
</dbReference>
<proteinExistence type="predicted"/>
<keyword evidence="3" id="KW-1185">Reference proteome</keyword>
<comment type="caution">
    <text evidence="2">The sequence shown here is derived from an EMBL/GenBank/DDBJ whole genome shotgun (WGS) entry which is preliminary data.</text>
</comment>